<dbReference type="InParanoid" id="W0RDH0"/>
<dbReference type="KEGG" id="gba:J421_1299"/>
<organism evidence="4 5">
    <name type="scientific">Gemmatirosa kalamazoonensis</name>
    <dbReference type="NCBI Taxonomy" id="861299"/>
    <lineage>
        <taxon>Bacteria</taxon>
        <taxon>Pseudomonadati</taxon>
        <taxon>Gemmatimonadota</taxon>
        <taxon>Gemmatimonadia</taxon>
        <taxon>Gemmatimonadales</taxon>
        <taxon>Gemmatimonadaceae</taxon>
        <taxon>Gemmatirosa</taxon>
    </lineage>
</organism>
<dbReference type="RefSeq" id="WP_025410363.1">
    <property type="nucleotide sequence ID" value="NZ_CP007128.1"/>
</dbReference>
<keyword evidence="5" id="KW-1185">Reference proteome</keyword>
<dbReference type="STRING" id="861299.J421_1299"/>
<evidence type="ECO:0000256" key="1">
    <source>
        <dbReference type="ARBA" id="ARBA00022729"/>
    </source>
</evidence>
<dbReference type="SUPFAM" id="SSF56925">
    <property type="entry name" value="OMPA-like"/>
    <property type="match status" value="1"/>
</dbReference>
<dbReference type="Proteomes" id="UP000019151">
    <property type="component" value="Chromosome"/>
</dbReference>
<gene>
    <name evidence="4" type="ORF">J421_1299</name>
</gene>
<dbReference type="Gene3D" id="2.40.160.20">
    <property type="match status" value="1"/>
</dbReference>
<feature type="domain" description="Outer membrane protein beta-barrel" evidence="3">
    <location>
        <begin position="19"/>
        <end position="192"/>
    </location>
</feature>
<evidence type="ECO:0000256" key="2">
    <source>
        <dbReference type="SAM" id="SignalP"/>
    </source>
</evidence>
<protein>
    <recommendedName>
        <fullName evidence="3">Outer membrane protein beta-barrel domain-containing protein</fullName>
    </recommendedName>
</protein>
<accession>W0RDH0</accession>
<dbReference type="InterPro" id="IPR011250">
    <property type="entry name" value="OMP/PagP_B-barrel"/>
</dbReference>
<feature type="chain" id="PRO_5004793935" description="Outer membrane protein beta-barrel domain-containing protein" evidence="2">
    <location>
        <begin position="30"/>
        <end position="192"/>
    </location>
</feature>
<evidence type="ECO:0000313" key="5">
    <source>
        <dbReference type="Proteomes" id="UP000019151"/>
    </source>
</evidence>
<proteinExistence type="predicted"/>
<evidence type="ECO:0000313" key="4">
    <source>
        <dbReference type="EMBL" id="AHG88836.1"/>
    </source>
</evidence>
<dbReference type="HOGENOM" id="CLU_1459326_0_0_0"/>
<dbReference type="OrthoDB" id="9796432at2"/>
<dbReference type="eggNOG" id="ENOG5034BRK">
    <property type="taxonomic scope" value="Bacteria"/>
</dbReference>
<keyword evidence="1 2" id="KW-0732">Signal</keyword>
<feature type="signal peptide" evidence="2">
    <location>
        <begin position="1"/>
        <end position="29"/>
    </location>
</feature>
<dbReference type="EMBL" id="CP007128">
    <property type="protein sequence ID" value="AHG88836.1"/>
    <property type="molecule type" value="Genomic_DNA"/>
</dbReference>
<dbReference type="Pfam" id="PF13505">
    <property type="entry name" value="OMP_b-brl"/>
    <property type="match status" value="1"/>
</dbReference>
<sequence length="192" mass="19291">MHALTLRTFRVAVALAGVTLASSTLAAQAAPASSRPTFGISGGIALPLGDFGDGFNSGYDIAAHVGFRPSGQAFGVRAEGAFNRFGAKGGGSADVHANIFGVTGNLIIGTPATPGSIRPYFIGGAGIYNVKAEAKVANSTVSSSDTKFGLNVGAGLDLPLSGIAAFAEARYHIVFTDGGNTAFVPIVVGVRF</sequence>
<name>W0RDH0_9BACT</name>
<evidence type="ECO:0000259" key="3">
    <source>
        <dbReference type="Pfam" id="PF13505"/>
    </source>
</evidence>
<dbReference type="AlphaFoldDB" id="W0RDH0"/>
<reference evidence="4 5" key="1">
    <citation type="journal article" date="2014" name="Genome Announc.">
        <title>Genome Sequence and Methylome of Soil Bacterium Gemmatirosa kalamazoonensis KBS708T, a Member of the Rarely Cultivated Gemmatimonadetes Phylum.</title>
        <authorList>
            <person name="Debruyn J.M."/>
            <person name="Radosevich M."/>
            <person name="Wommack K.E."/>
            <person name="Polson S.W."/>
            <person name="Hauser L.J."/>
            <person name="Fawaz M.N."/>
            <person name="Korlach J."/>
            <person name="Tsai Y.C."/>
        </authorList>
    </citation>
    <scope>NUCLEOTIDE SEQUENCE [LARGE SCALE GENOMIC DNA]</scope>
    <source>
        <strain evidence="4 5">KBS708</strain>
    </source>
</reference>
<dbReference type="InterPro" id="IPR027385">
    <property type="entry name" value="Beta-barrel_OMP"/>
</dbReference>